<sequence>MPIPSTEQSPMSLSVSVFPASQRATATPKLQQQKNGYSLAQLEPISQSVSHSLHSPKYSLRLPYLKLSNTLSSSVAVGINRVTLTKRKTTTSTDGHRAYDRVGHSFESPRSLSANGTIMKKKGHGAWRQKEFRNDAKGCNEGRC</sequence>
<comment type="caution">
    <text evidence="1">The sequence shown here is derived from an EMBL/GenBank/DDBJ whole genome shotgun (WGS) entry which is preliminary data.</text>
</comment>
<name>G4T6Q9_SERID</name>
<proteinExistence type="predicted"/>
<dbReference type="InParanoid" id="G4T6Q9"/>
<dbReference type="Proteomes" id="UP000007148">
    <property type="component" value="Unassembled WGS sequence"/>
</dbReference>
<reference evidence="1 2" key="1">
    <citation type="journal article" date="2011" name="PLoS Pathog.">
        <title>Endophytic Life Strategies Decoded by Genome and Transcriptome Analyses of the Mutualistic Root Symbiont Piriformospora indica.</title>
        <authorList>
            <person name="Zuccaro A."/>
            <person name="Lahrmann U."/>
            <person name="Guldener U."/>
            <person name="Langen G."/>
            <person name="Pfiffi S."/>
            <person name="Biedenkopf D."/>
            <person name="Wong P."/>
            <person name="Samans B."/>
            <person name="Grimm C."/>
            <person name="Basiewicz M."/>
            <person name="Murat C."/>
            <person name="Martin F."/>
            <person name="Kogel K.H."/>
        </authorList>
    </citation>
    <scope>NUCLEOTIDE SEQUENCE [LARGE SCALE GENOMIC DNA]</scope>
    <source>
        <strain evidence="1 2">DSM 11827</strain>
    </source>
</reference>
<gene>
    <name evidence="1" type="ORF">PIIN_00861</name>
</gene>
<accession>G4T6Q9</accession>
<evidence type="ECO:0000313" key="1">
    <source>
        <dbReference type="EMBL" id="CCA67024.1"/>
    </source>
</evidence>
<organism evidence="1 2">
    <name type="scientific">Serendipita indica (strain DSM 11827)</name>
    <name type="common">Root endophyte fungus</name>
    <name type="synonym">Piriformospora indica</name>
    <dbReference type="NCBI Taxonomy" id="1109443"/>
    <lineage>
        <taxon>Eukaryota</taxon>
        <taxon>Fungi</taxon>
        <taxon>Dikarya</taxon>
        <taxon>Basidiomycota</taxon>
        <taxon>Agaricomycotina</taxon>
        <taxon>Agaricomycetes</taxon>
        <taxon>Sebacinales</taxon>
        <taxon>Serendipitaceae</taxon>
        <taxon>Serendipita</taxon>
    </lineage>
</organism>
<protein>
    <submittedName>
        <fullName evidence="1">Uncharacterized protein</fullName>
    </submittedName>
</protein>
<evidence type="ECO:0000313" key="2">
    <source>
        <dbReference type="Proteomes" id="UP000007148"/>
    </source>
</evidence>
<dbReference type="EMBL" id="CAFZ01000008">
    <property type="protein sequence ID" value="CCA67024.1"/>
    <property type="molecule type" value="Genomic_DNA"/>
</dbReference>
<dbReference type="HOGENOM" id="CLU_1797200_0_0_1"/>
<dbReference type="AlphaFoldDB" id="G4T6Q9"/>
<keyword evidence="2" id="KW-1185">Reference proteome</keyword>